<dbReference type="InterPro" id="IPR001036">
    <property type="entry name" value="Acrflvin-R"/>
</dbReference>
<gene>
    <name evidence="2" type="ORF">ENJ67_01375</name>
</gene>
<comment type="caution">
    <text evidence="2">The sequence shown here is derived from an EMBL/GenBank/DDBJ whole genome shotgun (WGS) entry which is preliminary data.</text>
</comment>
<dbReference type="GO" id="GO:0042910">
    <property type="term" value="F:xenobiotic transmembrane transporter activity"/>
    <property type="evidence" value="ECO:0007669"/>
    <property type="project" value="TreeGrafter"/>
</dbReference>
<protein>
    <submittedName>
        <fullName evidence="2">Efflux RND transporter permease subunit</fullName>
    </submittedName>
</protein>
<dbReference type="Gene3D" id="1.20.1640.10">
    <property type="entry name" value="Multidrug efflux transporter AcrB transmembrane domain"/>
    <property type="match status" value="1"/>
</dbReference>
<organism evidence="2">
    <name type="scientific">Sulfurimonas autotrophica</name>
    <dbReference type="NCBI Taxonomy" id="202747"/>
    <lineage>
        <taxon>Bacteria</taxon>
        <taxon>Pseudomonadati</taxon>
        <taxon>Campylobacterota</taxon>
        <taxon>Epsilonproteobacteria</taxon>
        <taxon>Campylobacterales</taxon>
        <taxon>Sulfurimonadaceae</taxon>
        <taxon>Sulfurimonas</taxon>
    </lineage>
</organism>
<keyword evidence="1" id="KW-0472">Membrane</keyword>
<dbReference type="SUPFAM" id="SSF82714">
    <property type="entry name" value="Multidrug efflux transporter AcrB TolC docking domain, DN and DC subdomains"/>
    <property type="match status" value="1"/>
</dbReference>
<name>A0A7C3GII2_9BACT</name>
<dbReference type="PANTHER" id="PTHR32063">
    <property type="match status" value="1"/>
</dbReference>
<dbReference type="Proteomes" id="UP000886390">
    <property type="component" value="Unassembled WGS sequence"/>
</dbReference>
<dbReference type="AlphaFoldDB" id="A0A7C3GII2"/>
<reference evidence="2" key="1">
    <citation type="journal article" date="2020" name="mSystems">
        <title>Genome- and Community-Level Interaction Insights into Carbon Utilization and Element Cycling Functions of Hydrothermarchaeota in Hydrothermal Sediment.</title>
        <authorList>
            <person name="Zhou Z."/>
            <person name="Liu Y."/>
            <person name="Xu W."/>
            <person name="Pan J."/>
            <person name="Luo Z.H."/>
            <person name="Li M."/>
        </authorList>
    </citation>
    <scope>NUCLEOTIDE SEQUENCE [LARGE SCALE GENOMIC DNA]</scope>
    <source>
        <strain evidence="2">HyVt-507</strain>
    </source>
</reference>
<dbReference type="Gene3D" id="3.30.70.1320">
    <property type="entry name" value="Multidrug efflux transporter AcrB pore domain like"/>
    <property type="match status" value="1"/>
</dbReference>
<dbReference type="Pfam" id="PF00873">
    <property type="entry name" value="ACR_tran"/>
    <property type="match status" value="1"/>
</dbReference>
<keyword evidence="1" id="KW-0812">Transmembrane</keyword>
<dbReference type="InterPro" id="IPR027463">
    <property type="entry name" value="AcrB_DN_DC_subdom"/>
</dbReference>
<accession>A0A7C3GII2</accession>
<dbReference type="Gene3D" id="3.30.2090.10">
    <property type="entry name" value="Multidrug efflux transporter AcrB TolC docking domain, DN and DC subdomains"/>
    <property type="match status" value="1"/>
</dbReference>
<dbReference type="GO" id="GO:0005886">
    <property type="term" value="C:plasma membrane"/>
    <property type="evidence" value="ECO:0007669"/>
    <property type="project" value="TreeGrafter"/>
</dbReference>
<dbReference type="Gene3D" id="3.30.70.1430">
    <property type="entry name" value="Multidrug efflux transporter AcrB pore domain"/>
    <property type="match status" value="1"/>
</dbReference>
<feature type="transmembrane region" description="Helical" evidence="1">
    <location>
        <begin position="12"/>
        <end position="31"/>
    </location>
</feature>
<evidence type="ECO:0000256" key="1">
    <source>
        <dbReference type="SAM" id="Phobius"/>
    </source>
</evidence>
<evidence type="ECO:0000313" key="2">
    <source>
        <dbReference type="EMBL" id="HFB53357.1"/>
    </source>
</evidence>
<dbReference type="EMBL" id="DRNH01000075">
    <property type="protein sequence ID" value="HFB53357.1"/>
    <property type="molecule type" value="Genomic_DNA"/>
</dbReference>
<dbReference type="SUPFAM" id="SSF82693">
    <property type="entry name" value="Multidrug efflux transporter AcrB pore domain, PN1, PN2, PC1 and PC2 subdomains"/>
    <property type="match status" value="1"/>
</dbReference>
<feature type="non-terminal residue" evidence="2">
    <location>
        <position position="242"/>
    </location>
</feature>
<sequence>MLEKLIELSLKYRLLVIVAFIAISVLGYKAYKEIPIDAFPDITPKQVVIYTESPGNSAEDIEKLITYPIESALSGMAGVKLIMSNSIFGLSYVSVFFEDDMDIYFLRQLVSERLGSVDIPKGWGKPVLGPNTTGLGQVFWYQIKDTSGKYTLRQLKEMQKYIVTPLFKSVSGVEEVIGWGGDEKQYNVLVDTRKLQDFGITYNDIVGALQKSNQAAGGQYLEFNREQYLIRGAGLYKTLDDV</sequence>
<proteinExistence type="predicted"/>
<dbReference type="PANTHER" id="PTHR32063:SF24">
    <property type="entry name" value="CATION EFFLUX SYSTEM (ACRB_ACRD_ACRF FAMILY)"/>
    <property type="match status" value="1"/>
</dbReference>
<keyword evidence="1" id="KW-1133">Transmembrane helix</keyword>